<keyword evidence="2" id="KW-1185">Reference proteome</keyword>
<dbReference type="EMBL" id="CP017561">
    <property type="protein sequence ID" value="QXE07129.1"/>
    <property type="molecule type" value="Genomic_DNA"/>
</dbReference>
<dbReference type="KEGG" id="pspw:BJG93_35320"/>
<evidence type="ECO:0000313" key="2">
    <source>
        <dbReference type="Proteomes" id="UP000179860"/>
    </source>
</evidence>
<name>A0A8F4QIL9_9BURK</name>
<organism evidence="1 2">
    <name type="scientific">Paraburkholderia sprentiae WSM5005</name>
    <dbReference type="NCBI Taxonomy" id="754502"/>
    <lineage>
        <taxon>Bacteria</taxon>
        <taxon>Pseudomonadati</taxon>
        <taxon>Pseudomonadota</taxon>
        <taxon>Betaproteobacteria</taxon>
        <taxon>Burkholderiales</taxon>
        <taxon>Burkholderiaceae</taxon>
        <taxon>Paraburkholderia</taxon>
    </lineage>
</organism>
<reference evidence="1" key="1">
    <citation type="submission" date="2016-09" db="EMBL/GenBank/DDBJ databases">
        <title>The Complete Genome of Burkholderia sprentiae wsm5005.</title>
        <authorList>
            <person name="De Meyer S."/>
            <person name="Wang P."/>
            <person name="Terpolilli J."/>
        </authorList>
    </citation>
    <scope>NUCLEOTIDE SEQUENCE [LARGE SCALE GENOMIC DNA]</scope>
    <source>
        <strain evidence="1">WSM5005</strain>
    </source>
</reference>
<dbReference type="RefSeq" id="WP_154671840.1">
    <property type="nucleotide sequence ID" value="NZ_CP017561.2"/>
</dbReference>
<dbReference type="AlphaFoldDB" id="A0A8F4QIL9"/>
<evidence type="ECO:0000313" key="1">
    <source>
        <dbReference type="EMBL" id="QXE07129.1"/>
    </source>
</evidence>
<accession>A0A8F4QIL9</accession>
<sequence length="58" mass="6935">MDDEFRAWEVWLREVYLSGTGTLDWMRAGPWLDKVADVHRELQQLRDERDERDAGGRT</sequence>
<gene>
    <name evidence="1" type="ORF">BJG93_35320</name>
</gene>
<proteinExistence type="predicted"/>
<protein>
    <submittedName>
        <fullName evidence="1">Uncharacterized protein</fullName>
    </submittedName>
</protein>
<dbReference type="Proteomes" id="UP000179860">
    <property type="component" value="Chromosome 1"/>
</dbReference>